<sequence length="269" mass="28502">MDWLRVAQTLRDRREGHVIVTLATVRGHSPRDGGAKMVVSRGESWGTIGGGNLEATAIDRARAMLESDAAVPELMTLNLSDKAPAEYGVQCCGGEVTMLLEPMRAGQSIAIFGMGHVGYELARILSRHDVSLALVDSREDAVAAERLAVLDDGPASITAHHAVVPESVLRTVPENTHVLIMTHDHAEDLALCDLALRTPGIASIGLIGSSAKWARFRMKLAEAGHSADEIARIQTPIGIDSIRAKEPAAIAVSVAAGLLSDVSAYPPSR</sequence>
<evidence type="ECO:0000259" key="2">
    <source>
        <dbReference type="Pfam" id="PF13478"/>
    </source>
</evidence>
<protein>
    <submittedName>
        <fullName evidence="3">Xanthine dehydrogenase accessory factor</fullName>
    </submittedName>
</protein>
<dbReference type="InterPro" id="IPR052698">
    <property type="entry name" value="MoCofactor_Util/Proc"/>
</dbReference>
<feature type="domain" description="XdhC- CoxI" evidence="1">
    <location>
        <begin position="11"/>
        <end position="69"/>
    </location>
</feature>
<dbReference type="InterPro" id="IPR027051">
    <property type="entry name" value="XdhC_Rossmann_dom"/>
</dbReference>
<feature type="domain" description="XdhC Rossmann" evidence="2">
    <location>
        <begin position="110"/>
        <end position="257"/>
    </location>
</feature>
<name>A0A2A9DR42_9MICO</name>
<evidence type="ECO:0000259" key="1">
    <source>
        <dbReference type="Pfam" id="PF02625"/>
    </source>
</evidence>
<dbReference type="Gene3D" id="3.40.50.720">
    <property type="entry name" value="NAD(P)-binding Rossmann-like Domain"/>
    <property type="match status" value="1"/>
</dbReference>
<comment type="caution">
    <text evidence="3">The sequence shown here is derived from an EMBL/GenBank/DDBJ whole genome shotgun (WGS) entry which is preliminary data.</text>
</comment>
<evidence type="ECO:0000313" key="3">
    <source>
        <dbReference type="EMBL" id="PFG29158.1"/>
    </source>
</evidence>
<dbReference type="Pfam" id="PF13478">
    <property type="entry name" value="XdhC_C"/>
    <property type="match status" value="1"/>
</dbReference>
<dbReference type="SUPFAM" id="SSF51735">
    <property type="entry name" value="NAD(P)-binding Rossmann-fold domains"/>
    <property type="match status" value="1"/>
</dbReference>
<dbReference type="InterPro" id="IPR014308">
    <property type="entry name" value="Xanthine_DH_XdhC"/>
</dbReference>
<dbReference type="RefSeq" id="WP_098405778.1">
    <property type="nucleotide sequence ID" value="NZ_PDJE01000001.1"/>
</dbReference>
<dbReference type="PANTHER" id="PTHR30388:SF6">
    <property type="entry name" value="XANTHINE DEHYDROGENASE SUBUNIT A-RELATED"/>
    <property type="match status" value="1"/>
</dbReference>
<dbReference type="AlphaFoldDB" id="A0A2A9DR42"/>
<dbReference type="InterPro" id="IPR003777">
    <property type="entry name" value="XdhC_CoxI"/>
</dbReference>
<gene>
    <name evidence="3" type="ORF">ATJ78_0054</name>
</gene>
<dbReference type="Pfam" id="PF02625">
    <property type="entry name" value="XdhC_CoxI"/>
    <property type="match status" value="1"/>
</dbReference>
<dbReference type="InterPro" id="IPR036291">
    <property type="entry name" value="NAD(P)-bd_dom_sf"/>
</dbReference>
<organism evidence="3 4">
    <name type="scientific">Paramicrobacterium agarici</name>
    <dbReference type="NCBI Taxonomy" id="630514"/>
    <lineage>
        <taxon>Bacteria</taxon>
        <taxon>Bacillati</taxon>
        <taxon>Actinomycetota</taxon>
        <taxon>Actinomycetes</taxon>
        <taxon>Micrococcales</taxon>
        <taxon>Microbacteriaceae</taxon>
        <taxon>Paramicrobacterium</taxon>
    </lineage>
</organism>
<reference evidence="3 4" key="1">
    <citation type="submission" date="2017-10" db="EMBL/GenBank/DDBJ databases">
        <title>Sequencing the genomes of 1000 actinobacteria strains.</title>
        <authorList>
            <person name="Klenk H.-P."/>
        </authorList>
    </citation>
    <scope>NUCLEOTIDE SEQUENCE [LARGE SCALE GENOMIC DNA]</scope>
    <source>
        <strain evidence="3 4">DSM 21798</strain>
    </source>
</reference>
<dbReference type="Proteomes" id="UP000221369">
    <property type="component" value="Unassembled WGS sequence"/>
</dbReference>
<evidence type="ECO:0000313" key="4">
    <source>
        <dbReference type="Proteomes" id="UP000221369"/>
    </source>
</evidence>
<dbReference type="EMBL" id="PDJE01000001">
    <property type="protein sequence ID" value="PFG29158.1"/>
    <property type="molecule type" value="Genomic_DNA"/>
</dbReference>
<dbReference type="PANTHER" id="PTHR30388">
    <property type="entry name" value="ALDEHYDE OXIDOREDUCTASE MOLYBDENUM COFACTOR ASSEMBLY PROTEIN"/>
    <property type="match status" value="1"/>
</dbReference>
<keyword evidence="4" id="KW-1185">Reference proteome</keyword>
<accession>A0A2A9DR42</accession>
<dbReference type="NCBIfam" id="TIGR02964">
    <property type="entry name" value="xanthine_xdhC"/>
    <property type="match status" value="1"/>
</dbReference>
<proteinExistence type="predicted"/>